<dbReference type="NCBIfam" id="TIGR00017">
    <property type="entry name" value="cmk"/>
    <property type="match status" value="1"/>
</dbReference>
<evidence type="ECO:0000259" key="9">
    <source>
        <dbReference type="Pfam" id="PF02224"/>
    </source>
</evidence>
<comment type="subcellular location">
    <subcellularLocation>
        <location evidence="8">Cytoplasm</location>
    </subcellularLocation>
</comment>
<comment type="catalytic activity">
    <reaction evidence="7 8">
        <text>CMP + ATP = CDP + ADP</text>
        <dbReference type="Rhea" id="RHEA:11600"/>
        <dbReference type="ChEBI" id="CHEBI:30616"/>
        <dbReference type="ChEBI" id="CHEBI:58069"/>
        <dbReference type="ChEBI" id="CHEBI:60377"/>
        <dbReference type="ChEBI" id="CHEBI:456216"/>
        <dbReference type="EC" id="2.7.4.25"/>
    </reaction>
</comment>
<evidence type="ECO:0000313" key="10">
    <source>
        <dbReference type="EMBL" id="WXL29217.1"/>
    </source>
</evidence>
<dbReference type="EC" id="2.7.4.25" evidence="8"/>
<gene>
    <name evidence="8 10" type="primary">cmk</name>
    <name evidence="10" type="ORF">WG617_01015</name>
</gene>
<keyword evidence="5 8" id="KW-0067">ATP-binding</keyword>
<dbReference type="CDD" id="cd02020">
    <property type="entry name" value="CMPK"/>
    <property type="match status" value="1"/>
</dbReference>
<comment type="catalytic activity">
    <reaction evidence="6 8">
        <text>dCMP + ATP = dCDP + ADP</text>
        <dbReference type="Rhea" id="RHEA:25094"/>
        <dbReference type="ChEBI" id="CHEBI:30616"/>
        <dbReference type="ChEBI" id="CHEBI:57566"/>
        <dbReference type="ChEBI" id="CHEBI:58593"/>
        <dbReference type="ChEBI" id="CHEBI:456216"/>
        <dbReference type="EC" id="2.7.4.25"/>
    </reaction>
</comment>
<dbReference type="InterPro" id="IPR011994">
    <property type="entry name" value="Cytidylate_kinase_dom"/>
</dbReference>
<evidence type="ECO:0000256" key="7">
    <source>
        <dbReference type="ARBA" id="ARBA00048478"/>
    </source>
</evidence>
<keyword evidence="3 8" id="KW-0547">Nucleotide-binding</keyword>
<feature type="binding site" evidence="8">
    <location>
        <begin position="12"/>
        <end position="20"/>
    </location>
    <ligand>
        <name>ATP</name>
        <dbReference type="ChEBI" id="CHEBI:30616"/>
    </ligand>
</feature>
<keyword evidence="2 8" id="KW-0808">Transferase</keyword>
<accession>A0ABZ2RSL9</accession>
<dbReference type="InterPro" id="IPR027417">
    <property type="entry name" value="P-loop_NTPase"/>
</dbReference>
<evidence type="ECO:0000313" key="11">
    <source>
        <dbReference type="Proteomes" id="UP001477443"/>
    </source>
</evidence>
<keyword evidence="11" id="KW-1185">Reference proteome</keyword>
<dbReference type="SUPFAM" id="SSF52540">
    <property type="entry name" value="P-loop containing nucleoside triphosphate hydrolases"/>
    <property type="match status" value="1"/>
</dbReference>
<dbReference type="GO" id="GO:0016301">
    <property type="term" value="F:kinase activity"/>
    <property type="evidence" value="ECO:0007669"/>
    <property type="project" value="UniProtKB-KW"/>
</dbReference>
<dbReference type="Gene3D" id="3.40.50.300">
    <property type="entry name" value="P-loop containing nucleotide triphosphate hydrolases"/>
    <property type="match status" value="1"/>
</dbReference>
<dbReference type="Proteomes" id="UP001477443">
    <property type="component" value="Chromosome"/>
</dbReference>
<evidence type="ECO:0000256" key="2">
    <source>
        <dbReference type="ARBA" id="ARBA00022679"/>
    </source>
</evidence>
<evidence type="ECO:0000256" key="1">
    <source>
        <dbReference type="ARBA" id="ARBA00009427"/>
    </source>
</evidence>
<feature type="domain" description="Cytidylate kinase" evidence="9">
    <location>
        <begin position="8"/>
        <end position="219"/>
    </location>
</feature>
<proteinExistence type="inferred from homology"/>
<dbReference type="EMBL" id="CP148067">
    <property type="protein sequence ID" value="WXL29217.1"/>
    <property type="molecule type" value="Genomic_DNA"/>
</dbReference>
<evidence type="ECO:0000256" key="5">
    <source>
        <dbReference type="ARBA" id="ARBA00022840"/>
    </source>
</evidence>
<reference evidence="10" key="1">
    <citation type="submission" date="2024-03" db="EMBL/GenBank/DDBJ databases">
        <title>Complete genome sequence of Mycoplasma felifaucium Z921 isolated from the trachea of a cheetah.</title>
        <authorList>
            <person name="Spergser J."/>
        </authorList>
    </citation>
    <scope>NUCLEOTIDE SEQUENCE [LARGE SCALE GENOMIC DNA]</scope>
    <source>
        <strain evidence="10">Z921</strain>
    </source>
</reference>
<evidence type="ECO:0000256" key="3">
    <source>
        <dbReference type="ARBA" id="ARBA00022741"/>
    </source>
</evidence>
<keyword evidence="4 8" id="KW-0418">Kinase</keyword>
<name>A0ABZ2RSL9_9BACT</name>
<protein>
    <recommendedName>
        <fullName evidence="8">Cytidylate kinase</fullName>
        <shortName evidence="8">CK</shortName>
        <ecNumber evidence="8">2.7.4.25</ecNumber>
    </recommendedName>
    <alternativeName>
        <fullName evidence="8">Cytidine monophosphate kinase</fullName>
        <shortName evidence="8">CMP kinase</shortName>
    </alternativeName>
</protein>
<comment type="similarity">
    <text evidence="1 8">Belongs to the cytidylate kinase family. Type 1 subfamily.</text>
</comment>
<keyword evidence="8" id="KW-0963">Cytoplasm</keyword>
<dbReference type="Pfam" id="PF02224">
    <property type="entry name" value="Cytidylate_kin"/>
    <property type="match status" value="1"/>
</dbReference>
<evidence type="ECO:0000256" key="6">
    <source>
        <dbReference type="ARBA" id="ARBA00047615"/>
    </source>
</evidence>
<dbReference type="RefSeq" id="WP_338822834.1">
    <property type="nucleotide sequence ID" value="NZ_CP148067.1"/>
</dbReference>
<dbReference type="InterPro" id="IPR003136">
    <property type="entry name" value="Cytidylate_kin"/>
</dbReference>
<organism evidence="10 11">
    <name type="scientific">Mycoplasmopsis felifaucium</name>
    <dbReference type="NCBI Taxonomy" id="35768"/>
    <lineage>
        <taxon>Bacteria</taxon>
        <taxon>Bacillati</taxon>
        <taxon>Mycoplasmatota</taxon>
        <taxon>Mycoplasmoidales</taxon>
        <taxon>Metamycoplasmataceae</taxon>
        <taxon>Mycoplasmopsis</taxon>
    </lineage>
</organism>
<dbReference type="HAMAP" id="MF_00238">
    <property type="entry name" value="Cytidyl_kinase_type1"/>
    <property type="match status" value="1"/>
</dbReference>
<evidence type="ECO:0000256" key="8">
    <source>
        <dbReference type="HAMAP-Rule" id="MF_00238"/>
    </source>
</evidence>
<sequence>MTNKKINIAIDGPCGAGKSTVSKEIAKRLHYTFINSGSVYRAIALNAHQKGINFDDTVKIVGSLKDIKITIDENEHIYLDGVDVSHVIRDDIISKGASTIAQYHSVREYVVNFIQAVTKANKGFIMDGRDTTFKLMPNAELKIFLNATPEERARRRMIQNKEQGFETDFNIVLREVIARDYQDTHRETDPLHKVSDAIEIDCTLMDFDEVVEEIIRLAKERITNEK</sequence>
<evidence type="ECO:0000256" key="4">
    <source>
        <dbReference type="ARBA" id="ARBA00022777"/>
    </source>
</evidence>